<dbReference type="PANTHER" id="PTHR47256:SF3">
    <property type="entry name" value="ZN(II)2CYS6 TRANSCRIPTION FACTOR (EUROFUNG)"/>
    <property type="match status" value="1"/>
</dbReference>
<dbReference type="InterPro" id="IPR053187">
    <property type="entry name" value="Notoamide_regulator"/>
</dbReference>
<evidence type="ECO:0008006" key="3">
    <source>
        <dbReference type="Google" id="ProtNLM"/>
    </source>
</evidence>
<evidence type="ECO:0000313" key="1">
    <source>
        <dbReference type="EMBL" id="PHH80039.1"/>
    </source>
</evidence>
<dbReference type="STRING" id="2004952.A0A2C5XWI1"/>
<evidence type="ECO:0000313" key="2">
    <source>
        <dbReference type="Proteomes" id="UP000226431"/>
    </source>
</evidence>
<organism evidence="1 2">
    <name type="scientific">Ophiocordyceps camponoti-rufipedis</name>
    <dbReference type="NCBI Taxonomy" id="2004952"/>
    <lineage>
        <taxon>Eukaryota</taxon>
        <taxon>Fungi</taxon>
        <taxon>Dikarya</taxon>
        <taxon>Ascomycota</taxon>
        <taxon>Pezizomycotina</taxon>
        <taxon>Sordariomycetes</taxon>
        <taxon>Hypocreomycetidae</taxon>
        <taxon>Hypocreales</taxon>
        <taxon>Ophiocordycipitaceae</taxon>
        <taxon>Ophiocordyceps</taxon>
    </lineage>
</organism>
<dbReference type="CDD" id="cd12148">
    <property type="entry name" value="fungal_TF_MHR"/>
    <property type="match status" value="1"/>
</dbReference>
<dbReference type="PANTHER" id="PTHR47256">
    <property type="entry name" value="ZN(II)2CYS6 TRANSCRIPTION FACTOR (EUROFUNG)-RELATED"/>
    <property type="match status" value="1"/>
</dbReference>
<dbReference type="OrthoDB" id="4925146at2759"/>
<dbReference type="EMBL" id="NJES01000027">
    <property type="protein sequence ID" value="PHH80039.1"/>
    <property type="molecule type" value="Genomic_DNA"/>
</dbReference>
<accession>A0A2C5XWI1</accession>
<name>A0A2C5XWI1_9HYPO</name>
<proteinExistence type="predicted"/>
<dbReference type="Proteomes" id="UP000226431">
    <property type="component" value="Unassembled WGS sequence"/>
</dbReference>
<sequence length="416" mass="47356">MYAETDVFVRISTDDLPLSRWTSVPIDNDTLNHILRLFWTWDMIGNRVIDRAMFERDVKNLDPAKSQRGQLCFCSSFMVNALLALSCHCSTRPRRSFYERGSVCPGGSTTPSTSRRSYFLAVCTRKFVVPLNQRKSIRKPNCPKLWQDESSSIPRQETSDYWWFAYPVSVLPHRSYKREIFAAECALAEIIEDVLDFLIPLDGEEQPKNNPGRALKLYRRLIEWKFSVPDCIRVVSAVVPTAIMLDAYFDDIIITLLRPFDNFSKERFGGIDPKATSLAHASNLMGTIWTFRALYTARNEFWLTHLLAVCAFRVVFDLDSGPIQLDTFLKACQALNELGERFHIARDSLASLQSVLAQHNIRLPAFASRHLRIEAGTCRATVMRHTVVPVSLVKGSESIVGEQPHDTISDIIAMLD</sequence>
<dbReference type="AlphaFoldDB" id="A0A2C5XWI1"/>
<keyword evidence="2" id="KW-1185">Reference proteome</keyword>
<comment type="caution">
    <text evidence="1">The sequence shown here is derived from an EMBL/GenBank/DDBJ whole genome shotgun (WGS) entry which is preliminary data.</text>
</comment>
<reference evidence="1 2" key="1">
    <citation type="submission" date="2017-06" db="EMBL/GenBank/DDBJ databases">
        <title>Ant-infecting Ophiocordyceps genomes reveal a high diversity of potential behavioral manipulation genes and a possible major role for enterotoxins.</title>
        <authorList>
            <person name="De Bekker C."/>
            <person name="Evans H.C."/>
            <person name="Brachmann A."/>
            <person name="Hughes D.P."/>
        </authorList>
    </citation>
    <scope>NUCLEOTIDE SEQUENCE [LARGE SCALE GENOMIC DNA]</scope>
    <source>
        <strain evidence="1 2">Map16</strain>
    </source>
</reference>
<gene>
    <name evidence="1" type="ORF">CDD80_3028</name>
</gene>
<protein>
    <recommendedName>
        <fullName evidence="3">Transcription factor domain-containing protein</fullName>
    </recommendedName>
</protein>